<keyword evidence="3" id="KW-1185">Reference proteome</keyword>
<feature type="domain" description="Aminoglycoside phosphotransferase" evidence="1">
    <location>
        <begin position="40"/>
        <end position="262"/>
    </location>
</feature>
<sequence>MFEEFIGTKAVSARHQFDTAALSAWLRRHVAGYPDGELTAEQFKGGQSNPTFKLSVGGQHYVLRTKPAPADKLLPSAHAIEREYRVMDALQQHGFPAARQYALCTDESVIGRAFYVMEFVEGRVLWDQSLPGMTPDQRAAIYDELNRVIAQLHTVDYAAIGLADYGKPGNYFARQIERWTRQYLASQTETIEAMDQLIAWLPAHIPPGDDTSIVHGDFRLDNMLFHPTEPRILAVLDWELSTLGHPFADFSYHCMSWHIPPGQFRGIAGLDLQALGIPTQQEYIARYAERTGKTIQLADFNFYLAFNMFRLASIMQGIMKRYVDGTAASAQALESGQMARPMAELGWAYACGKPI</sequence>
<dbReference type="PANTHER" id="PTHR47829:SF3">
    <property type="entry name" value="AMINOGLYCOSIDE PHOSPHOTRANSFERASE DOMAIN-CONTAINING PROTEIN"/>
    <property type="match status" value="1"/>
</dbReference>
<accession>A0A6L5QQ07</accession>
<gene>
    <name evidence="2" type="ORF">GJ697_28450</name>
</gene>
<dbReference type="Pfam" id="PF01636">
    <property type="entry name" value="APH"/>
    <property type="match status" value="1"/>
</dbReference>
<keyword evidence="2" id="KW-0808">Transferase</keyword>
<reference evidence="2 3" key="1">
    <citation type="submission" date="2019-11" db="EMBL/GenBank/DDBJ databases">
        <title>Novel species isolated from a subtropical stream in China.</title>
        <authorList>
            <person name="Lu H."/>
        </authorList>
    </citation>
    <scope>NUCLEOTIDE SEQUENCE [LARGE SCALE GENOMIC DNA]</scope>
    <source>
        <strain evidence="2 3">FT25W</strain>
    </source>
</reference>
<dbReference type="Gene3D" id="3.30.200.20">
    <property type="entry name" value="Phosphorylase Kinase, domain 1"/>
    <property type="match status" value="1"/>
</dbReference>
<dbReference type="GO" id="GO:0016740">
    <property type="term" value="F:transferase activity"/>
    <property type="evidence" value="ECO:0007669"/>
    <property type="project" value="UniProtKB-KW"/>
</dbReference>
<dbReference type="InterPro" id="IPR041726">
    <property type="entry name" value="ACAD10_11_N"/>
</dbReference>
<dbReference type="CDD" id="cd05154">
    <property type="entry name" value="ACAD10_11_N-like"/>
    <property type="match status" value="1"/>
</dbReference>
<dbReference type="InterPro" id="IPR052898">
    <property type="entry name" value="ACAD10-like"/>
</dbReference>
<dbReference type="AlphaFoldDB" id="A0A6L5QQ07"/>
<dbReference type="InterPro" id="IPR002575">
    <property type="entry name" value="Aminoglycoside_PTrfase"/>
</dbReference>
<evidence type="ECO:0000313" key="2">
    <source>
        <dbReference type="EMBL" id="MRX11765.1"/>
    </source>
</evidence>
<dbReference type="EMBL" id="WKJM01000046">
    <property type="protein sequence ID" value="MRX11765.1"/>
    <property type="molecule type" value="Genomic_DNA"/>
</dbReference>
<dbReference type="Gene3D" id="3.90.1200.10">
    <property type="match status" value="1"/>
</dbReference>
<dbReference type="InterPro" id="IPR011009">
    <property type="entry name" value="Kinase-like_dom_sf"/>
</dbReference>
<evidence type="ECO:0000259" key="1">
    <source>
        <dbReference type="Pfam" id="PF01636"/>
    </source>
</evidence>
<dbReference type="PANTHER" id="PTHR47829">
    <property type="entry name" value="HYDROLASE, PUTATIVE (AFU_ORTHOLOGUE AFUA_1G12880)-RELATED"/>
    <property type="match status" value="1"/>
</dbReference>
<name>A0A6L5QQ07_9BURK</name>
<dbReference type="RefSeq" id="WP_154370563.1">
    <property type="nucleotide sequence ID" value="NZ_WKJM01000046.1"/>
</dbReference>
<dbReference type="Proteomes" id="UP000481037">
    <property type="component" value="Unassembled WGS sequence"/>
</dbReference>
<dbReference type="SUPFAM" id="SSF56112">
    <property type="entry name" value="Protein kinase-like (PK-like)"/>
    <property type="match status" value="1"/>
</dbReference>
<organism evidence="2 3">
    <name type="scientific">Duganella alba</name>
    <dbReference type="NCBI Taxonomy" id="2666081"/>
    <lineage>
        <taxon>Bacteria</taxon>
        <taxon>Pseudomonadati</taxon>
        <taxon>Pseudomonadota</taxon>
        <taxon>Betaproteobacteria</taxon>
        <taxon>Burkholderiales</taxon>
        <taxon>Oxalobacteraceae</taxon>
        <taxon>Telluria group</taxon>
        <taxon>Duganella</taxon>
    </lineage>
</organism>
<evidence type="ECO:0000313" key="3">
    <source>
        <dbReference type="Proteomes" id="UP000481037"/>
    </source>
</evidence>
<protein>
    <submittedName>
        <fullName evidence="2">Phosphotransferase</fullName>
    </submittedName>
</protein>
<comment type="caution">
    <text evidence="2">The sequence shown here is derived from an EMBL/GenBank/DDBJ whole genome shotgun (WGS) entry which is preliminary data.</text>
</comment>
<proteinExistence type="predicted"/>